<evidence type="ECO:0000313" key="1">
    <source>
        <dbReference type="EMBL" id="KMW20101.1"/>
    </source>
</evidence>
<name>A0A0J9C6Q8_9FIRM</name>
<comment type="caution">
    <text evidence="1">The sequence shown here is derived from an EMBL/GenBank/DDBJ whole genome shotgun (WGS) entry which is preliminary data.</text>
</comment>
<dbReference type="InterPro" id="IPR027417">
    <property type="entry name" value="P-loop_NTPase"/>
</dbReference>
<accession>A0A0J9C6Q8</accession>
<dbReference type="PATRIC" id="fig|742734.4.peg.2271"/>
<dbReference type="SUPFAM" id="SSF52540">
    <property type="entry name" value="P-loop containing nucleoside triphosphate hydrolases"/>
    <property type="match status" value="1"/>
</dbReference>
<dbReference type="PANTHER" id="PTHR12083:SF9">
    <property type="entry name" value="BIFUNCTIONAL POLYNUCLEOTIDE PHOSPHATASE_KINASE"/>
    <property type="match status" value="1"/>
</dbReference>
<gene>
    <name evidence="1" type="ORF">HMPREF9470_02116</name>
</gene>
<sequence>MSQSDKVPKAIIFMGIQASGKSTFFQQNFARDFVHINLDSLHTRTKEAKLLEECLKQRASFVVDNTNPTAGDRKRYIQAARENGYEIEGYFFQSLVKDCIQRNSRRLGKACVPDRAIAYTSNRLEMPAHDEGFDRLYFVCIRNGEFKVDEWKNQCFNGRER</sequence>
<dbReference type="Gene3D" id="3.40.50.300">
    <property type="entry name" value="P-loop containing nucleotide triphosphate hydrolases"/>
    <property type="match status" value="1"/>
</dbReference>
<dbReference type="GO" id="GO:0003690">
    <property type="term" value="F:double-stranded DNA binding"/>
    <property type="evidence" value="ECO:0007669"/>
    <property type="project" value="TreeGrafter"/>
</dbReference>
<dbReference type="Pfam" id="PF13671">
    <property type="entry name" value="AAA_33"/>
    <property type="match status" value="1"/>
</dbReference>
<dbReference type="EMBL" id="ADLK01000019">
    <property type="protein sequence ID" value="KMW20101.1"/>
    <property type="molecule type" value="Genomic_DNA"/>
</dbReference>
<reference evidence="1 2" key="1">
    <citation type="submission" date="2011-04" db="EMBL/GenBank/DDBJ databases">
        <title>The Genome Sequence of Clostridium citroniae WAL-19142.</title>
        <authorList>
            <consortium name="The Broad Institute Genome Sequencing Platform"/>
            <person name="Earl A."/>
            <person name="Ward D."/>
            <person name="Feldgarden M."/>
            <person name="Gevers D."/>
            <person name="Warren Y.A."/>
            <person name="Tyrrell K.L."/>
            <person name="Citron D.M."/>
            <person name="Goldstein E.J."/>
            <person name="Daigneault M."/>
            <person name="Allen-Vercoe E."/>
            <person name="Young S.K."/>
            <person name="Zeng Q."/>
            <person name="Gargeya S."/>
            <person name="Fitzgerald M."/>
            <person name="Haas B."/>
            <person name="Abouelleil A."/>
            <person name="Alvarado L."/>
            <person name="Arachchi H.M."/>
            <person name="Berlin A."/>
            <person name="Brown A."/>
            <person name="Chapman S.B."/>
            <person name="Chen Z."/>
            <person name="Dunbar C."/>
            <person name="Freedman E."/>
            <person name="Gearin G."/>
            <person name="Gellesch M."/>
            <person name="Goldberg J."/>
            <person name="Griggs A."/>
            <person name="Gujja S."/>
            <person name="Heilman E.R."/>
            <person name="Heiman D."/>
            <person name="Howarth C."/>
            <person name="Larson L."/>
            <person name="Lui A."/>
            <person name="MacDonald P.J."/>
            <person name="Mehta T."/>
            <person name="Montmayeur A."/>
            <person name="Murphy C."/>
            <person name="Neiman D."/>
            <person name="Pearson M."/>
            <person name="Priest M."/>
            <person name="Roberts A."/>
            <person name="Saif S."/>
            <person name="Shea T."/>
            <person name="Shenoy N."/>
            <person name="Sisk P."/>
            <person name="Stolte C."/>
            <person name="Sykes S."/>
            <person name="White J."/>
            <person name="Yandava C."/>
            <person name="Wortman J."/>
            <person name="Nusbaum C."/>
            <person name="Birren B."/>
        </authorList>
    </citation>
    <scope>NUCLEOTIDE SEQUENCE [LARGE SCALE GENOMIC DNA]</scope>
    <source>
        <strain evidence="1 2">WAL-19142</strain>
    </source>
</reference>
<evidence type="ECO:0000313" key="2">
    <source>
        <dbReference type="Proteomes" id="UP000037392"/>
    </source>
</evidence>
<dbReference type="AlphaFoldDB" id="A0A0J9C6Q8"/>
<proteinExistence type="predicted"/>
<dbReference type="Proteomes" id="UP000037392">
    <property type="component" value="Unassembled WGS sequence"/>
</dbReference>
<dbReference type="RefSeq" id="WP_007860519.1">
    <property type="nucleotide sequence ID" value="NZ_KQ235877.1"/>
</dbReference>
<protein>
    <recommendedName>
        <fullName evidence="3">Kinase</fullName>
    </recommendedName>
</protein>
<dbReference type="GO" id="GO:0006281">
    <property type="term" value="P:DNA repair"/>
    <property type="evidence" value="ECO:0007669"/>
    <property type="project" value="TreeGrafter"/>
</dbReference>
<dbReference type="GO" id="GO:0046403">
    <property type="term" value="F:polynucleotide 3'-phosphatase activity"/>
    <property type="evidence" value="ECO:0007669"/>
    <property type="project" value="TreeGrafter"/>
</dbReference>
<evidence type="ECO:0008006" key="3">
    <source>
        <dbReference type="Google" id="ProtNLM"/>
    </source>
</evidence>
<organism evidence="1 2">
    <name type="scientific">[Clostridium] citroniae WAL-19142</name>
    <dbReference type="NCBI Taxonomy" id="742734"/>
    <lineage>
        <taxon>Bacteria</taxon>
        <taxon>Bacillati</taxon>
        <taxon>Bacillota</taxon>
        <taxon>Clostridia</taxon>
        <taxon>Lachnospirales</taxon>
        <taxon>Lachnospiraceae</taxon>
        <taxon>Enterocloster</taxon>
    </lineage>
</organism>
<dbReference type="GO" id="GO:0046404">
    <property type="term" value="F:ATP-dependent polydeoxyribonucleotide 5'-hydroxyl-kinase activity"/>
    <property type="evidence" value="ECO:0007669"/>
    <property type="project" value="TreeGrafter"/>
</dbReference>
<dbReference type="OrthoDB" id="8564590at2"/>
<dbReference type="GeneID" id="93161944"/>
<dbReference type="PANTHER" id="PTHR12083">
    <property type="entry name" value="BIFUNCTIONAL POLYNUCLEOTIDE PHOSPHATASE/KINASE"/>
    <property type="match status" value="1"/>
</dbReference>